<dbReference type="PANTHER" id="PTHR47053:SF1">
    <property type="entry name" value="MUREIN DD-ENDOPEPTIDASE MEPH-RELATED"/>
    <property type="match status" value="1"/>
</dbReference>
<keyword evidence="2" id="KW-0645">Protease</keyword>
<keyword evidence="4" id="KW-0788">Thiol protease</keyword>
<keyword evidence="3" id="KW-0378">Hydrolase</keyword>
<reference evidence="6" key="2">
    <citation type="submission" date="2020-09" db="EMBL/GenBank/DDBJ databases">
        <authorList>
            <person name="Sun Q."/>
            <person name="Zhou Y."/>
        </authorList>
    </citation>
    <scope>NUCLEOTIDE SEQUENCE</scope>
    <source>
        <strain evidence="6">CGMCC 1.14988</strain>
    </source>
</reference>
<dbReference type="InterPro" id="IPR051202">
    <property type="entry name" value="Peptidase_C40"/>
</dbReference>
<gene>
    <name evidence="6" type="ORF">GCM10011354_20250</name>
</gene>
<dbReference type="EMBL" id="BMHA01000007">
    <property type="protein sequence ID" value="GGI06669.1"/>
    <property type="molecule type" value="Genomic_DNA"/>
</dbReference>
<dbReference type="Pfam" id="PF00877">
    <property type="entry name" value="NLPC_P60"/>
    <property type="match status" value="1"/>
</dbReference>
<dbReference type="GO" id="GO:0006508">
    <property type="term" value="P:proteolysis"/>
    <property type="evidence" value="ECO:0007669"/>
    <property type="project" value="UniProtKB-KW"/>
</dbReference>
<dbReference type="PROSITE" id="PS51935">
    <property type="entry name" value="NLPC_P60"/>
    <property type="match status" value="1"/>
</dbReference>
<dbReference type="GO" id="GO:0008234">
    <property type="term" value="F:cysteine-type peptidase activity"/>
    <property type="evidence" value="ECO:0007669"/>
    <property type="project" value="UniProtKB-KW"/>
</dbReference>
<dbReference type="InterPro" id="IPR000064">
    <property type="entry name" value="NLP_P60_dom"/>
</dbReference>
<dbReference type="AlphaFoldDB" id="A0A8J3EU91"/>
<sequence length="236" mass="23574">MPVSALQPSVGPAPAAAPGTNGVPPAGFAAALQAATSRFDPTRLPTVSLGTMVSALADADADQVAQTIAAASVVELPPAPIGAGASPATPVGASPATPAVGGVAAARPVGNVAAADGSAGARVLAASERYLGVPYRWGGTSPNGLDCSGFVQRTFGDLGVKLPRVSVDQSKAGRPIASLAEARPGDLVFWYGEGNRPNHIGIYAGGNKMIHAPRTGDVVKYAEMTRGTPHAIRRVI</sequence>
<organism evidence="6 7">
    <name type="scientific">Egicoccus halophilus</name>
    <dbReference type="NCBI Taxonomy" id="1670830"/>
    <lineage>
        <taxon>Bacteria</taxon>
        <taxon>Bacillati</taxon>
        <taxon>Actinomycetota</taxon>
        <taxon>Nitriliruptoria</taxon>
        <taxon>Egicoccales</taxon>
        <taxon>Egicoccaceae</taxon>
        <taxon>Egicoccus</taxon>
    </lineage>
</organism>
<evidence type="ECO:0000256" key="2">
    <source>
        <dbReference type="ARBA" id="ARBA00022670"/>
    </source>
</evidence>
<dbReference type="SUPFAM" id="SSF54001">
    <property type="entry name" value="Cysteine proteinases"/>
    <property type="match status" value="1"/>
</dbReference>
<comment type="similarity">
    <text evidence="1">Belongs to the peptidase C40 family.</text>
</comment>
<dbReference type="Gene3D" id="3.90.1720.10">
    <property type="entry name" value="endopeptidase domain like (from Nostoc punctiforme)"/>
    <property type="match status" value="1"/>
</dbReference>
<reference evidence="6" key="1">
    <citation type="journal article" date="2014" name="Int. J. Syst. Evol. Microbiol.">
        <title>Complete genome sequence of Corynebacterium casei LMG S-19264T (=DSM 44701T), isolated from a smear-ripened cheese.</title>
        <authorList>
            <consortium name="US DOE Joint Genome Institute (JGI-PGF)"/>
            <person name="Walter F."/>
            <person name="Albersmeier A."/>
            <person name="Kalinowski J."/>
            <person name="Ruckert C."/>
        </authorList>
    </citation>
    <scope>NUCLEOTIDE SEQUENCE</scope>
    <source>
        <strain evidence="6">CGMCC 1.14988</strain>
    </source>
</reference>
<evidence type="ECO:0000256" key="1">
    <source>
        <dbReference type="ARBA" id="ARBA00007074"/>
    </source>
</evidence>
<proteinExistence type="inferred from homology"/>
<dbReference type="PANTHER" id="PTHR47053">
    <property type="entry name" value="MUREIN DD-ENDOPEPTIDASE MEPH-RELATED"/>
    <property type="match status" value="1"/>
</dbReference>
<evidence type="ECO:0000256" key="3">
    <source>
        <dbReference type="ARBA" id="ARBA00022801"/>
    </source>
</evidence>
<dbReference type="Proteomes" id="UP000650511">
    <property type="component" value="Unassembled WGS sequence"/>
</dbReference>
<comment type="caution">
    <text evidence="6">The sequence shown here is derived from an EMBL/GenBank/DDBJ whole genome shotgun (WGS) entry which is preliminary data.</text>
</comment>
<evidence type="ECO:0000259" key="5">
    <source>
        <dbReference type="PROSITE" id="PS51935"/>
    </source>
</evidence>
<protein>
    <recommendedName>
        <fullName evidence="5">NlpC/P60 domain-containing protein</fullName>
    </recommendedName>
</protein>
<name>A0A8J3EU91_9ACTN</name>
<dbReference type="RefSeq" id="WP_205745469.1">
    <property type="nucleotide sequence ID" value="NZ_BMHA01000007.1"/>
</dbReference>
<evidence type="ECO:0000256" key="4">
    <source>
        <dbReference type="ARBA" id="ARBA00022807"/>
    </source>
</evidence>
<accession>A0A8J3EU91</accession>
<feature type="domain" description="NlpC/P60" evidence="5">
    <location>
        <begin position="117"/>
        <end position="236"/>
    </location>
</feature>
<evidence type="ECO:0000313" key="7">
    <source>
        <dbReference type="Proteomes" id="UP000650511"/>
    </source>
</evidence>
<dbReference type="InterPro" id="IPR038765">
    <property type="entry name" value="Papain-like_cys_pep_sf"/>
</dbReference>
<evidence type="ECO:0000313" key="6">
    <source>
        <dbReference type="EMBL" id="GGI06669.1"/>
    </source>
</evidence>
<keyword evidence="7" id="KW-1185">Reference proteome</keyword>